<dbReference type="Proteomes" id="UP000499080">
    <property type="component" value="Unassembled WGS sequence"/>
</dbReference>
<protein>
    <submittedName>
        <fullName evidence="1">Uncharacterized protein</fullName>
    </submittedName>
</protein>
<evidence type="ECO:0000313" key="1">
    <source>
        <dbReference type="EMBL" id="GBN04012.1"/>
    </source>
</evidence>
<sequence length="51" mass="5732">MCVRLISIQSVVLSWKSSSSSAGEVRSEGIRSSNLRHRIKLKSCENLQEQL</sequence>
<reference evidence="1 2" key="1">
    <citation type="journal article" date="2019" name="Sci. Rep.">
        <title>Orb-weaving spider Araneus ventricosus genome elucidates the spidroin gene catalogue.</title>
        <authorList>
            <person name="Kono N."/>
            <person name="Nakamura H."/>
            <person name="Ohtoshi R."/>
            <person name="Moran D.A.P."/>
            <person name="Shinohara A."/>
            <person name="Yoshida Y."/>
            <person name="Fujiwara M."/>
            <person name="Mori M."/>
            <person name="Tomita M."/>
            <person name="Arakawa K."/>
        </authorList>
    </citation>
    <scope>NUCLEOTIDE SEQUENCE [LARGE SCALE GENOMIC DNA]</scope>
</reference>
<gene>
    <name evidence="1" type="ORF">AVEN_253464_1</name>
</gene>
<dbReference type="EMBL" id="BGPR01273187">
    <property type="protein sequence ID" value="GBN04012.1"/>
    <property type="molecule type" value="Genomic_DNA"/>
</dbReference>
<dbReference type="AlphaFoldDB" id="A0A4Y2KPA8"/>
<comment type="caution">
    <text evidence="1">The sequence shown here is derived from an EMBL/GenBank/DDBJ whole genome shotgun (WGS) entry which is preliminary data.</text>
</comment>
<evidence type="ECO:0000313" key="2">
    <source>
        <dbReference type="Proteomes" id="UP000499080"/>
    </source>
</evidence>
<name>A0A4Y2KPA8_ARAVE</name>
<accession>A0A4Y2KPA8</accession>
<keyword evidence="2" id="KW-1185">Reference proteome</keyword>
<organism evidence="1 2">
    <name type="scientific">Araneus ventricosus</name>
    <name type="common">Orbweaver spider</name>
    <name type="synonym">Epeira ventricosa</name>
    <dbReference type="NCBI Taxonomy" id="182803"/>
    <lineage>
        <taxon>Eukaryota</taxon>
        <taxon>Metazoa</taxon>
        <taxon>Ecdysozoa</taxon>
        <taxon>Arthropoda</taxon>
        <taxon>Chelicerata</taxon>
        <taxon>Arachnida</taxon>
        <taxon>Araneae</taxon>
        <taxon>Araneomorphae</taxon>
        <taxon>Entelegynae</taxon>
        <taxon>Araneoidea</taxon>
        <taxon>Araneidae</taxon>
        <taxon>Araneus</taxon>
    </lineage>
</organism>
<feature type="non-terminal residue" evidence="1">
    <location>
        <position position="51"/>
    </location>
</feature>
<proteinExistence type="predicted"/>